<evidence type="ECO:0000313" key="2">
    <source>
        <dbReference type="EMBL" id="GAA1854544.1"/>
    </source>
</evidence>
<feature type="region of interest" description="Disordered" evidence="1">
    <location>
        <begin position="198"/>
        <end position="231"/>
    </location>
</feature>
<reference evidence="3" key="1">
    <citation type="journal article" date="2019" name="Int. J. Syst. Evol. Microbiol.">
        <title>The Global Catalogue of Microorganisms (GCM) 10K type strain sequencing project: providing services to taxonomists for standard genome sequencing and annotation.</title>
        <authorList>
            <consortium name="The Broad Institute Genomics Platform"/>
            <consortium name="The Broad Institute Genome Sequencing Center for Infectious Disease"/>
            <person name="Wu L."/>
            <person name="Ma J."/>
        </authorList>
    </citation>
    <scope>NUCLEOTIDE SEQUENCE [LARGE SCALE GENOMIC DNA]</scope>
    <source>
        <strain evidence="3">JCM 14326</strain>
    </source>
</reference>
<protein>
    <submittedName>
        <fullName evidence="2">Uncharacterized protein</fullName>
    </submittedName>
</protein>
<evidence type="ECO:0000256" key="1">
    <source>
        <dbReference type="SAM" id="MobiDB-lite"/>
    </source>
</evidence>
<comment type="caution">
    <text evidence="2">The sequence shown here is derived from an EMBL/GenBank/DDBJ whole genome shotgun (WGS) entry which is preliminary data.</text>
</comment>
<accession>A0ABP4ZF51</accession>
<gene>
    <name evidence="2" type="ORF">GCM10009751_09210</name>
</gene>
<name>A0ABP4ZF51_9MICO</name>
<evidence type="ECO:0000313" key="3">
    <source>
        <dbReference type="Proteomes" id="UP001501094"/>
    </source>
</evidence>
<dbReference type="EMBL" id="BAAANL010000001">
    <property type="protein sequence ID" value="GAA1854544.1"/>
    <property type="molecule type" value="Genomic_DNA"/>
</dbReference>
<keyword evidence="3" id="KW-1185">Reference proteome</keyword>
<sequence>MSAGPLDVVMDVDPDGVVAVTVAGAVWVPPLTVSETEAGIRLGRRDVPWILDQLLTEHDDRSLRVVLHDGGRDFTDIVTRDHLASLTPRPEPNATSAAPVEPVGNALSRRPGRADRARPGWFEAGGYTPGEQIAVAVVVARVRADADGAAGFTLPAALRAMVGDLLVIGEESRQITVDQAAHAPAGLHVLSTTLNAPASLGPATAPGGGTNSPHPGFRRPAGGPDFQGGLR</sequence>
<organism evidence="2 3">
    <name type="scientific">Myceligenerans crystallogenes</name>
    <dbReference type="NCBI Taxonomy" id="316335"/>
    <lineage>
        <taxon>Bacteria</taxon>
        <taxon>Bacillati</taxon>
        <taxon>Actinomycetota</taxon>
        <taxon>Actinomycetes</taxon>
        <taxon>Micrococcales</taxon>
        <taxon>Promicromonosporaceae</taxon>
        <taxon>Myceligenerans</taxon>
    </lineage>
</organism>
<proteinExistence type="predicted"/>
<feature type="region of interest" description="Disordered" evidence="1">
    <location>
        <begin position="85"/>
        <end position="120"/>
    </location>
</feature>
<dbReference type="Proteomes" id="UP001501094">
    <property type="component" value="Unassembled WGS sequence"/>
</dbReference>